<dbReference type="PANTHER" id="PTHR11575:SF24">
    <property type="entry name" value="5'-NUCLEOTIDASE"/>
    <property type="match status" value="1"/>
</dbReference>
<dbReference type="InterPro" id="IPR029052">
    <property type="entry name" value="Metallo-depent_PP-like"/>
</dbReference>
<accession>A0A7S2X7W4</accession>
<dbReference type="AlphaFoldDB" id="A0A7S2X7W4"/>
<dbReference type="Pfam" id="PF02872">
    <property type="entry name" value="5_nucleotid_C"/>
    <property type="match status" value="1"/>
</dbReference>
<evidence type="ECO:0000256" key="1">
    <source>
        <dbReference type="ARBA" id="ARBA00006654"/>
    </source>
</evidence>
<dbReference type="SUPFAM" id="SSF47473">
    <property type="entry name" value="EF-hand"/>
    <property type="match status" value="1"/>
</dbReference>
<dbReference type="PROSITE" id="PS00018">
    <property type="entry name" value="EF_HAND_1"/>
    <property type="match status" value="2"/>
</dbReference>
<dbReference type="SUPFAM" id="SSF56300">
    <property type="entry name" value="Metallo-dependent phosphatases"/>
    <property type="match status" value="1"/>
</dbReference>
<gene>
    <name evidence="4" type="ORF">LSP00402_LOCUS5443</name>
</gene>
<evidence type="ECO:0000259" key="3">
    <source>
        <dbReference type="PROSITE" id="PS50222"/>
    </source>
</evidence>
<dbReference type="SUPFAM" id="SSF55816">
    <property type="entry name" value="5'-nucleotidase (syn. UDP-sugar hydrolase), C-terminal domain"/>
    <property type="match status" value="1"/>
</dbReference>
<proteinExistence type="inferred from homology"/>
<dbReference type="PANTHER" id="PTHR11575">
    <property type="entry name" value="5'-NUCLEOTIDASE-RELATED"/>
    <property type="match status" value="1"/>
</dbReference>
<protein>
    <recommendedName>
        <fullName evidence="3">EF-hand domain-containing protein</fullName>
    </recommendedName>
</protein>
<dbReference type="InterPro" id="IPR036907">
    <property type="entry name" value="5'-Nucleotdase_C_sf"/>
</dbReference>
<dbReference type="GO" id="GO:0005509">
    <property type="term" value="F:calcium ion binding"/>
    <property type="evidence" value="ECO:0007669"/>
    <property type="project" value="InterPro"/>
</dbReference>
<dbReference type="GO" id="GO:0016787">
    <property type="term" value="F:hydrolase activity"/>
    <property type="evidence" value="ECO:0007669"/>
    <property type="project" value="InterPro"/>
</dbReference>
<dbReference type="InterPro" id="IPR018247">
    <property type="entry name" value="EF_Hand_1_Ca_BS"/>
</dbReference>
<dbReference type="PROSITE" id="PS50222">
    <property type="entry name" value="EF_HAND_2"/>
    <property type="match status" value="1"/>
</dbReference>
<dbReference type="InterPro" id="IPR011992">
    <property type="entry name" value="EF-hand-dom_pair"/>
</dbReference>
<evidence type="ECO:0000313" key="4">
    <source>
        <dbReference type="EMBL" id="CAD9754897.1"/>
    </source>
</evidence>
<dbReference type="InterPro" id="IPR002048">
    <property type="entry name" value="EF_hand_dom"/>
</dbReference>
<dbReference type="Gene3D" id="1.10.238.10">
    <property type="entry name" value="EF-hand"/>
    <property type="match status" value="1"/>
</dbReference>
<dbReference type="GO" id="GO:0009166">
    <property type="term" value="P:nucleotide catabolic process"/>
    <property type="evidence" value="ECO:0007669"/>
    <property type="project" value="InterPro"/>
</dbReference>
<dbReference type="InterPro" id="IPR006179">
    <property type="entry name" value="5_nucleotidase/apyrase"/>
</dbReference>
<reference evidence="4" key="1">
    <citation type="submission" date="2021-01" db="EMBL/GenBank/DDBJ databases">
        <authorList>
            <person name="Corre E."/>
            <person name="Pelletier E."/>
            <person name="Niang G."/>
            <person name="Scheremetjew M."/>
            <person name="Finn R."/>
            <person name="Kale V."/>
            <person name="Holt S."/>
            <person name="Cochrane G."/>
            <person name="Meng A."/>
            <person name="Brown T."/>
            <person name="Cohen L."/>
        </authorList>
    </citation>
    <scope>NUCLEOTIDE SEQUENCE</scope>
    <source>
        <strain evidence="4">CCMP622</strain>
    </source>
</reference>
<sequence length="378" mass="42396">MTPLLIKTDRMLAEEAAKHGIKLILGGHDHDKYQEEKNGTTIVKSGYDAIEATVSTITFPSEPVKREAKEGDWILSHDVKVEILNVSKVEADSKKYEKILKLVQEGKEKLSALGSVVLIPPNEEGKQLLSSKDPRNKQCTIGRLFCDILKKFFEADAGLITGGKIRNKSDYPKGLTVTDVGSELPFRDNFTYMVTMTAKELEETLAFSWKQKKGSGGFLQYDNGVTFDETKLQLTHVANQPLDREKMDSTEFKVVMPISILNGMDGISPLIPIGQRNKTKDVPLDHLMLMQDVVTKVCVLSQWNSLELSCKDFHAADKNNDKKIQRHEFIEYMQKAHPKVGCGIIDLFWEALDDDNSGTLEMEEFVRKIGNSPSSMIA</sequence>
<organism evidence="4">
    <name type="scientific">Lotharella oceanica</name>
    <dbReference type="NCBI Taxonomy" id="641309"/>
    <lineage>
        <taxon>Eukaryota</taxon>
        <taxon>Sar</taxon>
        <taxon>Rhizaria</taxon>
        <taxon>Cercozoa</taxon>
        <taxon>Chlorarachniophyceae</taxon>
        <taxon>Lotharella</taxon>
    </lineage>
</organism>
<name>A0A7S2X7W4_9EUKA</name>
<dbReference type="EMBL" id="HBHP01008729">
    <property type="protein sequence ID" value="CAD9754897.1"/>
    <property type="molecule type" value="Transcribed_RNA"/>
</dbReference>
<dbReference type="Gene3D" id="3.90.780.10">
    <property type="entry name" value="5'-Nucleotidase, C-terminal domain"/>
    <property type="match status" value="1"/>
</dbReference>
<comment type="similarity">
    <text evidence="1">Belongs to the 5'-nucleotidase family.</text>
</comment>
<keyword evidence="2" id="KW-0106">Calcium</keyword>
<dbReference type="Gene3D" id="3.60.21.10">
    <property type="match status" value="1"/>
</dbReference>
<dbReference type="InterPro" id="IPR008334">
    <property type="entry name" value="5'-Nucleotdase_C"/>
</dbReference>
<feature type="domain" description="EF-hand" evidence="3">
    <location>
        <begin position="304"/>
        <end position="339"/>
    </location>
</feature>
<evidence type="ECO:0000256" key="2">
    <source>
        <dbReference type="ARBA" id="ARBA00022837"/>
    </source>
</evidence>